<evidence type="ECO:0000313" key="6">
    <source>
        <dbReference type="EMBL" id="MCY1719495.1"/>
    </source>
</evidence>
<keyword evidence="7" id="KW-1185">Reference proteome</keyword>
<dbReference type="InterPro" id="IPR050330">
    <property type="entry name" value="Bact_OuterMem_StrucFunc"/>
</dbReference>
<dbReference type="CDD" id="cd07185">
    <property type="entry name" value="OmpA_C-like"/>
    <property type="match status" value="1"/>
</dbReference>
<dbReference type="Gene3D" id="2.120.10.30">
    <property type="entry name" value="TolB, C-terminal domain"/>
    <property type="match status" value="1"/>
</dbReference>
<name>A0A9X3FAU8_9BACT</name>
<dbReference type="PRINTS" id="PR01021">
    <property type="entry name" value="OMPADOMAIN"/>
</dbReference>
<reference evidence="6" key="1">
    <citation type="submission" date="2022-11" db="EMBL/GenBank/DDBJ databases">
        <title>Marilongibacter aestuarii gen. nov., sp. nov., isolated from tidal flat sediment.</title>
        <authorList>
            <person name="Jiayan W."/>
        </authorList>
    </citation>
    <scope>NUCLEOTIDE SEQUENCE</scope>
    <source>
        <strain evidence="6">Z1-6</strain>
    </source>
</reference>
<accession>A0A9X3FAU8</accession>
<evidence type="ECO:0000256" key="1">
    <source>
        <dbReference type="ARBA" id="ARBA00004442"/>
    </source>
</evidence>
<dbReference type="SUPFAM" id="SSF82171">
    <property type="entry name" value="DPP6 N-terminal domain-like"/>
    <property type="match status" value="1"/>
</dbReference>
<dbReference type="Gene3D" id="1.25.40.10">
    <property type="entry name" value="Tetratricopeptide repeat domain"/>
    <property type="match status" value="1"/>
</dbReference>
<dbReference type="RefSeq" id="WP_343331832.1">
    <property type="nucleotide sequence ID" value="NZ_JAPOHD010000007.1"/>
</dbReference>
<evidence type="ECO:0000256" key="4">
    <source>
        <dbReference type="PROSITE-ProRule" id="PRU00473"/>
    </source>
</evidence>
<keyword evidence="3" id="KW-0998">Cell outer membrane</keyword>
<dbReference type="GO" id="GO:0009279">
    <property type="term" value="C:cell outer membrane"/>
    <property type="evidence" value="ECO:0007669"/>
    <property type="project" value="UniProtKB-SubCell"/>
</dbReference>
<comment type="caution">
    <text evidence="6">The sequence shown here is derived from an EMBL/GenBank/DDBJ whole genome shotgun (WGS) entry which is preliminary data.</text>
</comment>
<dbReference type="InterPro" id="IPR011042">
    <property type="entry name" value="6-blade_b-propeller_TolB-like"/>
</dbReference>
<organism evidence="6 7">
    <name type="scientific">Draconibacterium aestuarii</name>
    <dbReference type="NCBI Taxonomy" id="2998507"/>
    <lineage>
        <taxon>Bacteria</taxon>
        <taxon>Pseudomonadati</taxon>
        <taxon>Bacteroidota</taxon>
        <taxon>Bacteroidia</taxon>
        <taxon>Marinilabiliales</taxon>
        <taxon>Prolixibacteraceae</taxon>
        <taxon>Draconibacterium</taxon>
    </lineage>
</organism>
<sequence>MNEKFTKYNLLFTRSLILLMILTLFSVVEVYAQKLNKNEKLFEEARGYYQADNYAKTIEVCTKILKSDAADAPAHLLLAEVFKDMDSTRLEIYHLDKASYSSTNPLIDFRLGEAFYKLGMYSEALSFYEKYSKTKQIPEKREFLLACKIASCRFAIHSIENPVDFQPENLGDKVNSDNDEYWPTPSLDGKHLIFTRLVKDGNRPREDFYMVELDSFNWERAMPLNDINTDENEGAQTLSADSKILFFTACNREDGFGSCDIYFSRFINGKWTQPKNAGSPINSSAWEGQPSLSSDNKWLYFSSNRSGGKGKKDIWRIEFSGFSEVGDPIWETPENLETLNTSGDEISPFIHANNHNFYFASDTHVGMGGFDLFSALIDDSGEISELKNMGYPINTHKDDMGLTISSIGDVAYFSSAREADKGLDIFSFNLTRGLQPRPVSYVKAKVINKTTHKPVMANIELVNLNASLQKPRVENADENGEIMMALPLGRNYAFNVSEPGFLFYSESFLLADANSIGDPFHLDIELEPIEIGAQMDLHNIYYETDSFAILPQSEPELQILVSFLKENSKLKVEIQGHTDSSGNPESNLELSKRRAKSVIDYLVENGIGLSRLKPEGYGDSLPIATNETVEGRRQNRRTTIKIIEK</sequence>
<comment type="subcellular location">
    <subcellularLocation>
        <location evidence="1">Cell outer membrane</location>
    </subcellularLocation>
</comment>
<dbReference type="Gene3D" id="3.30.1330.60">
    <property type="entry name" value="OmpA-like domain"/>
    <property type="match status" value="1"/>
</dbReference>
<dbReference type="Pfam" id="PF07676">
    <property type="entry name" value="PD40"/>
    <property type="match status" value="3"/>
</dbReference>
<keyword evidence="2 4" id="KW-0472">Membrane</keyword>
<dbReference type="PROSITE" id="PS51123">
    <property type="entry name" value="OMPA_2"/>
    <property type="match status" value="1"/>
</dbReference>
<dbReference type="AlphaFoldDB" id="A0A9X3FAU8"/>
<evidence type="ECO:0000256" key="3">
    <source>
        <dbReference type="ARBA" id="ARBA00023237"/>
    </source>
</evidence>
<dbReference type="InterPro" id="IPR036737">
    <property type="entry name" value="OmpA-like_sf"/>
</dbReference>
<dbReference type="InterPro" id="IPR006665">
    <property type="entry name" value="OmpA-like"/>
</dbReference>
<dbReference type="Pfam" id="PF00691">
    <property type="entry name" value="OmpA"/>
    <property type="match status" value="1"/>
</dbReference>
<evidence type="ECO:0000313" key="7">
    <source>
        <dbReference type="Proteomes" id="UP001145087"/>
    </source>
</evidence>
<evidence type="ECO:0000259" key="5">
    <source>
        <dbReference type="PROSITE" id="PS51123"/>
    </source>
</evidence>
<gene>
    <name evidence="6" type="ORF">OU798_04030</name>
</gene>
<dbReference type="InterPro" id="IPR006664">
    <property type="entry name" value="OMP_bac"/>
</dbReference>
<dbReference type="PANTHER" id="PTHR30329">
    <property type="entry name" value="STATOR ELEMENT OF FLAGELLAR MOTOR COMPLEX"/>
    <property type="match status" value="1"/>
</dbReference>
<proteinExistence type="predicted"/>
<dbReference type="InterPro" id="IPR011990">
    <property type="entry name" value="TPR-like_helical_dom_sf"/>
</dbReference>
<dbReference type="EMBL" id="JAPOHD010000007">
    <property type="protein sequence ID" value="MCY1719495.1"/>
    <property type="molecule type" value="Genomic_DNA"/>
</dbReference>
<feature type="domain" description="OmpA-like" evidence="5">
    <location>
        <begin position="529"/>
        <end position="645"/>
    </location>
</feature>
<dbReference type="PANTHER" id="PTHR30329:SF21">
    <property type="entry name" value="LIPOPROTEIN YIAD-RELATED"/>
    <property type="match status" value="1"/>
</dbReference>
<evidence type="ECO:0000256" key="2">
    <source>
        <dbReference type="ARBA" id="ARBA00023136"/>
    </source>
</evidence>
<dbReference type="SUPFAM" id="SSF48452">
    <property type="entry name" value="TPR-like"/>
    <property type="match status" value="1"/>
</dbReference>
<dbReference type="Proteomes" id="UP001145087">
    <property type="component" value="Unassembled WGS sequence"/>
</dbReference>
<dbReference type="SUPFAM" id="SSF103088">
    <property type="entry name" value="OmpA-like"/>
    <property type="match status" value="1"/>
</dbReference>
<protein>
    <submittedName>
        <fullName evidence="6">OmpA family protein</fullName>
    </submittedName>
</protein>
<dbReference type="InterPro" id="IPR011659">
    <property type="entry name" value="WD40"/>
</dbReference>